<dbReference type="PANTHER" id="PTHR43285:SF2">
    <property type="entry name" value="ANTHRANILATE PHOSPHORIBOSYLTRANSFERASE"/>
    <property type="match status" value="1"/>
</dbReference>
<dbReference type="Gene3D" id="3.40.1030.10">
    <property type="entry name" value="Nucleoside phosphorylase/phosphoribosyltransferase catalytic domain"/>
    <property type="match status" value="1"/>
</dbReference>
<dbReference type="GO" id="GO:0000287">
    <property type="term" value="F:magnesium ion binding"/>
    <property type="evidence" value="ECO:0007669"/>
    <property type="project" value="UniProtKB-UniRule"/>
</dbReference>
<evidence type="ECO:0000256" key="2">
    <source>
        <dbReference type="ARBA" id="ARBA00022605"/>
    </source>
</evidence>
<feature type="binding site" evidence="9">
    <location>
        <position position="82"/>
    </location>
    <ligand>
        <name>5-phospho-alpha-D-ribose 1-diphosphate</name>
        <dbReference type="ChEBI" id="CHEBI:58017"/>
    </ligand>
</feature>
<dbReference type="HAMAP" id="MF_00211">
    <property type="entry name" value="TrpD"/>
    <property type="match status" value="1"/>
</dbReference>
<evidence type="ECO:0000256" key="3">
    <source>
        <dbReference type="ARBA" id="ARBA00022676"/>
    </source>
</evidence>
<dbReference type="InterPro" id="IPR036320">
    <property type="entry name" value="Glycosyl_Trfase_fam3_N_dom_sf"/>
</dbReference>
<evidence type="ECO:0000256" key="5">
    <source>
        <dbReference type="ARBA" id="ARBA00022822"/>
    </source>
</evidence>
<dbReference type="SUPFAM" id="SSF52418">
    <property type="entry name" value="Nucleoside phosphorylase/phosphoribosyltransferase catalytic domain"/>
    <property type="match status" value="1"/>
</dbReference>
<reference evidence="12 13" key="1">
    <citation type="submission" date="2016-11" db="EMBL/GenBank/DDBJ databases">
        <title>Description of two novel members of the family Erysipelotrichaceae: Ileibacterium lipovorans gen. nov., sp. nov. and Dubosiella newyorkensis, gen. nov., sp. nov.</title>
        <authorList>
            <person name="Cox L.M."/>
            <person name="Sohn J."/>
            <person name="Tyrrell K.L."/>
            <person name="Citron D.M."/>
            <person name="Lawson P.A."/>
            <person name="Patel N.B."/>
            <person name="Iizumi T."/>
            <person name="Perez-Perez G.I."/>
            <person name="Goldstein E.J."/>
            <person name="Blaser M.J."/>
        </authorList>
    </citation>
    <scope>NUCLEOTIDE SEQUENCE [LARGE SCALE GENOMIC DNA]</scope>
    <source>
        <strain evidence="12 13">NYU-BL-A3</strain>
    </source>
</reference>
<comment type="similarity">
    <text evidence="8">In the C-terminal section; belongs to the anthranilate phosphoribosyltransferase family.</text>
</comment>
<accession>A0A1U7NGT9</accession>
<dbReference type="InterPro" id="IPR000312">
    <property type="entry name" value="Glycosyl_Trfase_fam3"/>
</dbReference>
<comment type="cofactor">
    <cofactor evidence="9">
        <name>Mg(2+)</name>
        <dbReference type="ChEBI" id="CHEBI:18420"/>
    </cofactor>
    <text evidence="9">Binds 2 magnesium ions per monomer.</text>
</comment>
<dbReference type="PANTHER" id="PTHR43285">
    <property type="entry name" value="ANTHRANILATE PHOSPHORIBOSYLTRANSFERASE"/>
    <property type="match status" value="1"/>
</dbReference>
<feature type="binding site" evidence="9">
    <location>
        <position position="228"/>
    </location>
    <ligand>
        <name>Mg(2+)</name>
        <dbReference type="ChEBI" id="CHEBI:18420"/>
        <label>1</label>
    </ligand>
</feature>
<evidence type="ECO:0000259" key="10">
    <source>
        <dbReference type="Pfam" id="PF00591"/>
    </source>
</evidence>
<evidence type="ECO:0000256" key="9">
    <source>
        <dbReference type="HAMAP-Rule" id="MF_00211"/>
    </source>
</evidence>
<dbReference type="Gene3D" id="1.20.970.10">
    <property type="entry name" value="Transferase, Pyrimidine Nucleoside Phosphorylase, Chain C"/>
    <property type="match status" value="1"/>
</dbReference>
<comment type="function">
    <text evidence="9">Catalyzes the transfer of the phosphoribosyl group of 5-phosphorylribose-1-pyrophosphate (PRPP) to anthranilate to yield N-(5'-phosphoribosyl)-anthranilate (PRA).</text>
</comment>
<evidence type="ECO:0000256" key="1">
    <source>
        <dbReference type="ARBA" id="ARBA00004907"/>
    </source>
</evidence>
<dbReference type="GO" id="GO:0000162">
    <property type="term" value="P:L-tryptophan biosynthetic process"/>
    <property type="evidence" value="ECO:0007669"/>
    <property type="project" value="UniProtKB-UniRule"/>
</dbReference>
<dbReference type="GeneID" id="82202556"/>
<feature type="binding site" evidence="9">
    <location>
        <position position="122"/>
    </location>
    <ligand>
        <name>5-phospho-alpha-D-ribose 1-diphosphate</name>
        <dbReference type="ChEBI" id="CHEBI:58017"/>
    </ligand>
</feature>
<dbReference type="UniPathway" id="UPA00035">
    <property type="reaction ID" value="UER00041"/>
</dbReference>
<feature type="domain" description="Glycosyl transferase family 3 N-terminal" evidence="11">
    <location>
        <begin position="6"/>
        <end position="68"/>
    </location>
</feature>
<feature type="domain" description="Glycosyl transferase family 3" evidence="10">
    <location>
        <begin position="77"/>
        <end position="325"/>
    </location>
</feature>
<evidence type="ECO:0000256" key="7">
    <source>
        <dbReference type="ARBA" id="ARBA00052328"/>
    </source>
</evidence>
<comment type="caution">
    <text evidence="12">The sequence shown here is derived from an EMBL/GenBank/DDBJ whole genome shotgun (WGS) entry which is preliminary data.</text>
</comment>
<protein>
    <recommendedName>
        <fullName evidence="9">Anthranilate phosphoribosyltransferase</fullName>
        <ecNumber evidence="9">2.4.2.18</ecNumber>
    </recommendedName>
</protein>
<dbReference type="InterPro" id="IPR005940">
    <property type="entry name" value="Anthranilate_Pribosyl_Tfrase"/>
</dbReference>
<evidence type="ECO:0000259" key="11">
    <source>
        <dbReference type="Pfam" id="PF02885"/>
    </source>
</evidence>
<keyword evidence="6 9" id="KW-0057">Aromatic amino acid biosynthesis</keyword>
<feature type="binding site" evidence="9">
    <location>
        <position position="94"/>
    </location>
    <ligand>
        <name>Mg(2+)</name>
        <dbReference type="ChEBI" id="CHEBI:18420"/>
        <label>1</label>
    </ligand>
</feature>
<feature type="binding site" evidence="9">
    <location>
        <position position="227"/>
    </location>
    <ligand>
        <name>Mg(2+)</name>
        <dbReference type="ChEBI" id="CHEBI:18420"/>
        <label>2</label>
    </ligand>
</feature>
<comment type="pathway">
    <text evidence="1 9">Amino-acid biosynthesis; L-tryptophan biosynthesis; L-tryptophan from chorismate: step 2/5.</text>
</comment>
<feature type="binding site" evidence="9">
    <location>
        <position position="113"/>
    </location>
    <ligand>
        <name>anthranilate</name>
        <dbReference type="ChEBI" id="CHEBI:16567"/>
        <label>1</label>
    </ligand>
</feature>
<comment type="caution">
    <text evidence="9">Lacks conserved residue(s) required for the propagation of feature annotation.</text>
</comment>
<dbReference type="GO" id="GO:0005829">
    <property type="term" value="C:cytosol"/>
    <property type="evidence" value="ECO:0007669"/>
    <property type="project" value="TreeGrafter"/>
</dbReference>
<dbReference type="Proteomes" id="UP000186341">
    <property type="component" value="Unassembled WGS sequence"/>
</dbReference>
<dbReference type="NCBIfam" id="TIGR01245">
    <property type="entry name" value="trpD"/>
    <property type="match status" value="1"/>
</dbReference>
<feature type="binding site" evidence="9">
    <location>
        <position position="82"/>
    </location>
    <ligand>
        <name>anthranilate</name>
        <dbReference type="ChEBI" id="CHEBI:16567"/>
        <label>1</label>
    </ligand>
</feature>
<feature type="binding site" evidence="9">
    <location>
        <position position="228"/>
    </location>
    <ligand>
        <name>Mg(2+)</name>
        <dbReference type="ChEBI" id="CHEBI:18420"/>
        <label>2</label>
    </ligand>
</feature>
<dbReference type="EC" id="2.4.2.18" evidence="9"/>
<evidence type="ECO:0000256" key="8">
    <source>
        <dbReference type="ARBA" id="ARBA00061188"/>
    </source>
</evidence>
<evidence type="ECO:0000256" key="4">
    <source>
        <dbReference type="ARBA" id="ARBA00022679"/>
    </source>
</evidence>
<keyword evidence="9" id="KW-0479">Metal-binding</keyword>
<organism evidence="12 13">
    <name type="scientific">Ileibacterium valens</name>
    <dbReference type="NCBI Taxonomy" id="1862668"/>
    <lineage>
        <taxon>Bacteria</taxon>
        <taxon>Bacillati</taxon>
        <taxon>Bacillota</taxon>
        <taxon>Erysipelotrichia</taxon>
        <taxon>Erysipelotrichales</taxon>
        <taxon>Erysipelotrichaceae</taxon>
        <taxon>Ileibacterium</taxon>
    </lineage>
</organism>
<feature type="binding site" evidence="9">
    <location>
        <position position="168"/>
    </location>
    <ligand>
        <name>anthranilate</name>
        <dbReference type="ChEBI" id="CHEBI:16567"/>
        <label>2</label>
    </ligand>
</feature>
<dbReference type="InterPro" id="IPR035902">
    <property type="entry name" value="Nuc_phospho_transferase"/>
</dbReference>
<feature type="binding site" evidence="9">
    <location>
        <position position="90"/>
    </location>
    <ligand>
        <name>5-phospho-alpha-D-ribose 1-diphosphate</name>
        <dbReference type="ChEBI" id="CHEBI:58017"/>
    </ligand>
</feature>
<comment type="catalytic activity">
    <reaction evidence="7 9">
        <text>N-(5-phospho-beta-D-ribosyl)anthranilate + diphosphate = 5-phospho-alpha-D-ribose 1-diphosphate + anthranilate</text>
        <dbReference type="Rhea" id="RHEA:11768"/>
        <dbReference type="ChEBI" id="CHEBI:16567"/>
        <dbReference type="ChEBI" id="CHEBI:18277"/>
        <dbReference type="ChEBI" id="CHEBI:33019"/>
        <dbReference type="ChEBI" id="CHEBI:58017"/>
        <dbReference type="EC" id="2.4.2.18"/>
    </reaction>
</comment>
<dbReference type="Pfam" id="PF02885">
    <property type="entry name" value="Glycos_trans_3N"/>
    <property type="match status" value="1"/>
</dbReference>
<dbReference type="InterPro" id="IPR017459">
    <property type="entry name" value="Glycosyl_Trfase_fam3_N_dom"/>
</dbReference>
<dbReference type="SUPFAM" id="SSF47648">
    <property type="entry name" value="Nucleoside phosphorylase/phosphoribosyltransferase N-terminal domain"/>
    <property type="match status" value="1"/>
</dbReference>
<sequence>MIREGIQKIINHETLSFDESYLLMNEIMSGQSTPTLNSSFLTALSCRKNIPETPDEISGCARAMRSQALELHLCDGLLEIVGTGGDHKGTFNISTAAAIICAAAGAKVAKHGNRAATSNCGTADCLEALHVNINQSPGLCKKLIDECGICFLFAQKYHSSMKHVASIRRELGFRTIFNLLGPLTNPALPDYQLLGVYDFSLIEPMALALMKLGLKRGMVVCAQDGMDEISLCSKTDACFFDHGELTHIVIDPANYGFEYCKESDLKGSTPQENAKTMIQILNNEDSFLRDAAILNAGFALFICNQAENPEKGIEIARKAIESKAAINTLNQLIRLSNEKNGLENNDFENDDLQNEPSGRQI</sequence>
<keyword evidence="13" id="KW-1185">Reference proteome</keyword>
<dbReference type="AlphaFoldDB" id="A0A1U7NGT9"/>
<proteinExistence type="inferred from homology"/>
<dbReference type="OrthoDB" id="9806430at2"/>
<evidence type="ECO:0000313" key="13">
    <source>
        <dbReference type="Proteomes" id="UP000186341"/>
    </source>
</evidence>
<feature type="binding site" evidence="9">
    <location>
        <begin position="85"/>
        <end position="86"/>
    </location>
    <ligand>
        <name>5-phospho-alpha-D-ribose 1-diphosphate</name>
        <dbReference type="ChEBI" id="CHEBI:58017"/>
    </ligand>
</feature>
<dbReference type="FunFam" id="3.40.1030.10:FF:000002">
    <property type="entry name" value="Anthranilate phosphoribosyltransferase"/>
    <property type="match status" value="1"/>
</dbReference>
<keyword evidence="9" id="KW-0460">Magnesium</keyword>
<keyword evidence="4 9" id="KW-0808">Transferase</keyword>
<evidence type="ECO:0000256" key="6">
    <source>
        <dbReference type="ARBA" id="ARBA00023141"/>
    </source>
</evidence>
<gene>
    <name evidence="9" type="primary">trpD</name>
    <name evidence="12" type="ORF">BO222_04920</name>
</gene>
<dbReference type="Pfam" id="PF00591">
    <property type="entry name" value="Glycos_transf_3"/>
    <property type="match status" value="1"/>
</dbReference>
<name>A0A1U7NGT9_9FIRM</name>
<comment type="subunit">
    <text evidence="9">Homodimer.</text>
</comment>
<keyword evidence="2 9" id="KW-0028">Amino-acid biosynthesis</keyword>
<evidence type="ECO:0000313" key="12">
    <source>
        <dbReference type="EMBL" id="OLU40538.1"/>
    </source>
</evidence>
<dbReference type="RefSeq" id="WP_075818927.1">
    <property type="nucleotide sequence ID" value="NZ_CAJUTZ010000018.1"/>
</dbReference>
<feature type="binding site" evidence="9">
    <location>
        <begin position="92"/>
        <end position="95"/>
    </location>
    <ligand>
        <name>5-phospho-alpha-D-ribose 1-diphosphate</name>
        <dbReference type="ChEBI" id="CHEBI:58017"/>
    </ligand>
</feature>
<keyword evidence="3 9" id="KW-0328">Glycosyltransferase</keyword>
<comment type="similarity">
    <text evidence="9">Belongs to the anthranilate phosphoribosyltransferase family.</text>
</comment>
<keyword evidence="5 9" id="KW-0822">Tryptophan biosynthesis</keyword>
<feature type="binding site" evidence="9">
    <location>
        <begin position="110"/>
        <end position="118"/>
    </location>
    <ligand>
        <name>5-phospho-alpha-D-ribose 1-diphosphate</name>
        <dbReference type="ChEBI" id="CHEBI:58017"/>
    </ligand>
</feature>
<dbReference type="EMBL" id="MPJW01000105">
    <property type="protein sequence ID" value="OLU40538.1"/>
    <property type="molecule type" value="Genomic_DNA"/>
</dbReference>
<dbReference type="GO" id="GO:0004048">
    <property type="term" value="F:anthranilate phosphoribosyltransferase activity"/>
    <property type="evidence" value="ECO:0007669"/>
    <property type="project" value="UniProtKB-UniRule"/>
</dbReference>